<dbReference type="SUPFAM" id="SSF52058">
    <property type="entry name" value="L domain-like"/>
    <property type="match status" value="1"/>
</dbReference>
<dbReference type="PRINTS" id="PR00364">
    <property type="entry name" value="DISEASERSIST"/>
</dbReference>
<evidence type="ECO:0000256" key="3">
    <source>
        <dbReference type="ARBA" id="ARBA00022737"/>
    </source>
</evidence>
<feature type="domain" description="NB-ARC" evidence="8">
    <location>
        <begin position="187"/>
        <end position="343"/>
    </location>
</feature>
<dbReference type="AlphaFoldDB" id="A0A453DPP1"/>
<reference evidence="12" key="1">
    <citation type="journal article" date="2014" name="Science">
        <title>Ancient hybridizations among the ancestral genomes of bread wheat.</title>
        <authorList>
            <consortium name="International Wheat Genome Sequencing Consortium,"/>
            <person name="Marcussen T."/>
            <person name="Sandve S.R."/>
            <person name="Heier L."/>
            <person name="Spannagl M."/>
            <person name="Pfeifer M."/>
            <person name="Jakobsen K.S."/>
            <person name="Wulff B.B."/>
            <person name="Steuernagel B."/>
            <person name="Mayer K.F."/>
            <person name="Olsen O.A."/>
        </authorList>
    </citation>
    <scope>NUCLEOTIDE SEQUENCE [LARGE SCALE GENOMIC DNA]</scope>
    <source>
        <strain evidence="12">cv. AL8/78</strain>
    </source>
</reference>
<dbReference type="FunFam" id="3.40.50.300:FF:001091">
    <property type="entry name" value="Probable disease resistance protein At1g61300"/>
    <property type="match status" value="1"/>
</dbReference>
<dbReference type="RefSeq" id="XP_045090007.1">
    <property type="nucleotide sequence ID" value="XM_045234072.2"/>
</dbReference>
<dbReference type="Pfam" id="PF23598">
    <property type="entry name" value="LRR_14"/>
    <property type="match status" value="1"/>
</dbReference>
<evidence type="ECO:0000259" key="8">
    <source>
        <dbReference type="Pfam" id="PF00931"/>
    </source>
</evidence>
<dbReference type="Gene3D" id="1.20.5.4130">
    <property type="match status" value="1"/>
</dbReference>
<dbReference type="Gramene" id="AET3Gv20027300.6">
    <property type="protein sequence ID" value="AET3Gv20027300.6"/>
    <property type="gene ID" value="AET3Gv20027300"/>
</dbReference>
<comment type="similarity">
    <text evidence="1">Belongs to the disease resistance NB-LRR family.</text>
</comment>
<dbReference type="OrthoDB" id="2021138at2759"/>
<dbReference type="STRING" id="200361.A0A453DPP1"/>
<reference evidence="11" key="3">
    <citation type="journal article" date="2017" name="Nature">
        <title>Genome sequence of the progenitor of the wheat D genome Aegilops tauschii.</title>
        <authorList>
            <person name="Luo M.C."/>
            <person name="Gu Y.Q."/>
            <person name="Puiu D."/>
            <person name="Wang H."/>
            <person name="Twardziok S.O."/>
            <person name="Deal K.R."/>
            <person name="Huo N."/>
            <person name="Zhu T."/>
            <person name="Wang L."/>
            <person name="Wang Y."/>
            <person name="McGuire P.E."/>
            <person name="Liu S."/>
            <person name="Long H."/>
            <person name="Ramasamy R.K."/>
            <person name="Rodriguez J.C."/>
            <person name="Van S.L."/>
            <person name="Yuan L."/>
            <person name="Wang Z."/>
            <person name="Xia Z."/>
            <person name="Xiao L."/>
            <person name="Anderson O.D."/>
            <person name="Ouyang S."/>
            <person name="Liang Y."/>
            <person name="Zimin A.V."/>
            <person name="Pertea G."/>
            <person name="Qi P."/>
            <person name="Bennetzen J.L."/>
            <person name="Dai X."/>
            <person name="Dawson M.W."/>
            <person name="Muller H.G."/>
            <person name="Kugler K."/>
            <person name="Rivarola-Duarte L."/>
            <person name="Spannagl M."/>
            <person name="Mayer K.F.X."/>
            <person name="Lu F.H."/>
            <person name="Bevan M.W."/>
            <person name="Leroy P."/>
            <person name="Li P."/>
            <person name="You F.M."/>
            <person name="Sun Q."/>
            <person name="Liu Z."/>
            <person name="Lyons E."/>
            <person name="Wicker T."/>
            <person name="Salzberg S.L."/>
            <person name="Devos K.M."/>
            <person name="Dvorak J."/>
        </authorList>
    </citation>
    <scope>NUCLEOTIDE SEQUENCE [LARGE SCALE GENOMIC DNA]</scope>
    <source>
        <strain evidence="11">cv. AL8/78</strain>
    </source>
</reference>
<dbReference type="RefSeq" id="XP_073365876.1">
    <property type="nucleotide sequence ID" value="XM_073509775.1"/>
</dbReference>
<dbReference type="InterPro" id="IPR002182">
    <property type="entry name" value="NB-ARC"/>
</dbReference>
<dbReference type="SUPFAM" id="SSF52540">
    <property type="entry name" value="P-loop containing nucleoside triphosphate hydrolases"/>
    <property type="match status" value="1"/>
</dbReference>
<evidence type="ECO:0000259" key="10">
    <source>
        <dbReference type="Pfam" id="PF23598"/>
    </source>
</evidence>
<dbReference type="CDD" id="cd14798">
    <property type="entry name" value="RX-CC_like"/>
    <property type="match status" value="1"/>
</dbReference>
<evidence type="ECO:0000256" key="7">
    <source>
        <dbReference type="SAM" id="MobiDB-lite"/>
    </source>
</evidence>
<sequence>MDVATGAIGSLLHKLDELLNGKYKLRASVRHDVQFLSCEMESMYAALWKAAEVPRDQLGEPVKVWAGEVRQLSYIIEVILDKLLMGVPDFQGSTGPMEKKCSWFKKRKLRDEIADTIKDIKVRIQEAADRCDRYGLRDIVKIYRAPVPIDPRLAALYKDEKQLVGIDGKNFLELMKLVSDGDNVPSKKLKIVSVVGFGGLGKTTLVKRVYDKIKSGFDCIAFVPAGPNANVKKVFMDIILDLGMYGNQLSMLDEQQLIQKLGQLLENKRYLIVIDDIWDKTVWETIKLAFSGFNCPGSRIITTTRILSVSEACCSSSNDSIYQMEPLSDDDSKKLFYSIIFSSRCGFPHEYEQVSIDILKKCGGVPLAIITTAGMTFKKTMAGMLASDQRVKSVDEWHVLLSSIGHALAEDPCREEMLRILSFSYYELSPLLKTCLLCLSIFPGALPIIRDRLVKKLVAEGIVTQETKLIGSPKEYEVRLSREISREEAASHCLDQLVNRNVIHPLECNNNGEAISYHIHPMMHGLLEAIATDENFAASLDLKNNYSVKYFNRLGGFRSALVHLSINCPDSEILNELPIMASHGVRSLTVFGHANRSLLRHFEGIRLLDLEGCKSIERADVEYICSMVLLKQLCLAKTQINELPPEIGNLQCLEGLDVGGTQITQLPPQIGKLLRLKTLDARKSGVKDLPDEVVRLTRLVYLLIGDNESCEGVKLPDGFGKMTSLQQLGTIDLRKCSSSSLKELGELPYLKEIAVVSSDGQEDTRMYNALLYSLNKSIKKSSLAVYSDFRLSTVQSSSGYKYLDYWKKHSVLRFLKVPTGHAGLHLGMLDIRVCKLEEDDLKILGKLPRLQSLIVRLEVLPTKMIHISYVGFAKLERFYVDFRMPRVVFEEGAMPKLEHVELKLYAGSASEEHMGISHLLSLQKVTLRYSKWYATNKGVKETTEAVKSECKEHQNELTLCIAEEEKNGICNMKTEVFQENRVASSSKMTEIVKEEEEDTQEGGLHQREATASCNGTSEIEEVVE</sequence>
<name>A0A453DPP1_AEGTS</name>
<reference evidence="11" key="5">
    <citation type="journal article" date="2021" name="G3 (Bethesda)">
        <title>Aegilops tauschii genome assembly Aet v5.0 features greater sequence contiguity and improved annotation.</title>
        <authorList>
            <person name="Wang L."/>
            <person name="Zhu T."/>
            <person name="Rodriguez J.C."/>
            <person name="Deal K.R."/>
            <person name="Dubcovsky J."/>
            <person name="McGuire P.E."/>
            <person name="Lux T."/>
            <person name="Spannagl M."/>
            <person name="Mayer K.F.X."/>
            <person name="Baldrich P."/>
            <person name="Meyers B.C."/>
            <person name="Huo N."/>
            <person name="Gu Y.Q."/>
            <person name="Zhou H."/>
            <person name="Devos K.M."/>
            <person name="Bennetzen J.L."/>
            <person name="Unver T."/>
            <person name="Budak H."/>
            <person name="Gulick P.J."/>
            <person name="Galiba G."/>
            <person name="Kalapos B."/>
            <person name="Nelson D.R."/>
            <person name="Li P."/>
            <person name="You F.M."/>
            <person name="Luo M.C."/>
            <person name="Dvorak J."/>
        </authorList>
    </citation>
    <scope>NUCLEOTIDE SEQUENCE [LARGE SCALE GENOMIC DNA]</scope>
    <source>
        <strain evidence="11">cv. AL8/78</strain>
    </source>
</reference>
<dbReference type="InterPro" id="IPR044974">
    <property type="entry name" value="Disease_R_plants"/>
</dbReference>
<dbReference type="Gene3D" id="3.80.10.10">
    <property type="entry name" value="Ribonuclease Inhibitor"/>
    <property type="match status" value="1"/>
</dbReference>
<dbReference type="GO" id="GO:0043531">
    <property type="term" value="F:ADP binding"/>
    <property type="evidence" value="ECO:0007669"/>
    <property type="project" value="InterPro"/>
</dbReference>
<dbReference type="Gramene" id="AET3Gv20027300.1">
    <property type="protein sequence ID" value="AET3Gv20027300.1"/>
    <property type="gene ID" value="AET3Gv20027300"/>
</dbReference>
<dbReference type="GeneID" id="109776708"/>
<dbReference type="Gene3D" id="1.10.8.430">
    <property type="entry name" value="Helical domain of apoptotic protease-activating factors"/>
    <property type="match status" value="1"/>
</dbReference>
<keyword evidence="6" id="KW-0175">Coiled coil</keyword>
<evidence type="ECO:0000256" key="4">
    <source>
        <dbReference type="ARBA" id="ARBA00022741"/>
    </source>
</evidence>
<keyword evidence="12" id="KW-1185">Reference proteome</keyword>
<dbReference type="Proteomes" id="UP000015105">
    <property type="component" value="Chromosome 3D"/>
</dbReference>
<feature type="domain" description="Disease resistance N-terminal" evidence="9">
    <location>
        <begin position="7"/>
        <end position="87"/>
    </location>
</feature>
<organism evidence="11 12">
    <name type="scientific">Aegilops tauschii subsp. strangulata</name>
    <name type="common">Goatgrass</name>
    <dbReference type="NCBI Taxonomy" id="200361"/>
    <lineage>
        <taxon>Eukaryota</taxon>
        <taxon>Viridiplantae</taxon>
        <taxon>Streptophyta</taxon>
        <taxon>Embryophyta</taxon>
        <taxon>Tracheophyta</taxon>
        <taxon>Spermatophyta</taxon>
        <taxon>Magnoliopsida</taxon>
        <taxon>Liliopsida</taxon>
        <taxon>Poales</taxon>
        <taxon>Poaceae</taxon>
        <taxon>BOP clade</taxon>
        <taxon>Pooideae</taxon>
        <taxon>Triticodae</taxon>
        <taxon>Triticeae</taxon>
        <taxon>Triticinae</taxon>
        <taxon>Aegilops</taxon>
    </lineage>
</organism>
<dbReference type="Pfam" id="PF18052">
    <property type="entry name" value="Rx_N"/>
    <property type="match status" value="1"/>
</dbReference>
<feature type="region of interest" description="Disordered" evidence="7">
    <location>
        <begin position="992"/>
        <end position="1024"/>
    </location>
</feature>
<dbReference type="Gene3D" id="1.10.10.10">
    <property type="entry name" value="Winged helix-like DNA-binding domain superfamily/Winged helix DNA-binding domain"/>
    <property type="match status" value="1"/>
</dbReference>
<dbReference type="PANTHER" id="PTHR23155">
    <property type="entry name" value="DISEASE RESISTANCE PROTEIN RP"/>
    <property type="match status" value="1"/>
</dbReference>
<dbReference type="InterPro" id="IPR027417">
    <property type="entry name" value="P-loop_NTPase"/>
</dbReference>
<dbReference type="InterPro" id="IPR041118">
    <property type="entry name" value="Rx_N"/>
</dbReference>
<dbReference type="InterPro" id="IPR055414">
    <property type="entry name" value="LRR_R13L4/SHOC2-like"/>
</dbReference>
<dbReference type="InterPro" id="IPR042197">
    <property type="entry name" value="Apaf_helical"/>
</dbReference>
<keyword evidence="2" id="KW-0433">Leucine-rich repeat</keyword>
<keyword evidence="3" id="KW-0677">Repeat</keyword>
<dbReference type="GO" id="GO:0098542">
    <property type="term" value="P:defense response to other organism"/>
    <property type="evidence" value="ECO:0007669"/>
    <property type="project" value="TreeGrafter"/>
</dbReference>
<dbReference type="PANTHER" id="PTHR23155:SF1116">
    <property type="entry name" value="OS12G0273300 PROTEIN"/>
    <property type="match status" value="1"/>
</dbReference>
<evidence type="ECO:0000256" key="5">
    <source>
        <dbReference type="ARBA" id="ARBA00022821"/>
    </source>
</evidence>
<dbReference type="EnsemblPlants" id="AET3Gv20027300.5">
    <property type="protein sequence ID" value="AET3Gv20027300.5"/>
    <property type="gene ID" value="AET3Gv20027300"/>
</dbReference>
<evidence type="ECO:0000256" key="6">
    <source>
        <dbReference type="ARBA" id="ARBA00023054"/>
    </source>
</evidence>
<dbReference type="InterPro" id="IPR036388">
    <property type="entry name" value="WH-like_DNA-bd_sf"/>
</dbReference>
<dbReference type="InterPro" id="IPR038005">
    <property type="entry name" value="RX-like_CC"/>
</dbReference>
<evidence type="ECO:0000313" key="11">
    <source>
        <dbReference type="EnsemblPlants" id="AET3Gv20027300.5"/>
    </source>
</evidence>
<dbReference type="InterPro" id="IPR032675">
    <property type="entry name" value="LRR_dom_sf"/>
</dbReference>
<feature type="domain" description="Disease resistance R13L4/SHOC-2-like LRR" evidence="10">
    <location>
        <begin position="660"/>
        <end position="958"/>
    </location>
</feature>
<dbReference type="KEGG" id="ats:109776708"/>
<protein>
    <recommendedName>
        <fullName evidence="13">Disease resistance protein RPM1</fullName>
    </recommendedName>
</protein>
<evidence type="ECO:0000256" key="1">
    <source>
        <dbReference type="ARBA" id="ARBA00008894"/>
    </source>
</evidence>
<dbReference type="EnsemblPlants" id="AET3Gv20027300.6">
    <property type="protein sequence ID" value="AET3Gv20027300.6"/>
    <property type="gene ID" value="AET3Gv20027300"/>
</dbReference>
<dbReference type="Gene3D" id="3.40.50.300">
    <property type="entry name" value="P-loop containing nucleotide triphosphate hydrolases"/>
    <property type="match status" value="1"/>
</dbReference>
<evidence type="ECO:0000259" key="9">
    <source>
        <dbReference type="Pfam" id="PF18052"/>
    </source>
</evidence>
<accession>A0A453DPP1</accession>
<dbReference type="EnsemblPlants" id="AET3Gv20027300.1">
    <property type="protein sequence ID" value="AET3Gv20027300.1"/>
    <property type="gene ID" value="AET3Gv20027300"/>
</dbReference>
<evidence type="ECO:0000256" key="2">
    <source>
        <dbReference type="ARBA" id="ARBA00022614"/>
    </source>
</evidence>
<keyword evidence="5" id="KW-0611">Plant defense</keyword>
<keyword evidence="4" id="KW-0547">Nucleotide-binding</keyword>
<reference evidence="12" key="2">
    <citation type="journal article" date="2017" name="Nat. Plants">
        <title>The Aegilops tauschii genome reveals multiple impacts of transposons.</title>
        <authorList>
            <person name="Zhao G."/>
            <person name="Zou C."/>
            <person name="Li K."/>
            <person name="Wang K."/>
            <person name="Li T."/>
            <person name="Gao L."/>
            <person name="Zhang X."/>
            <person name="Wang H."/>
            <person name="Yang Z."/>
            <person name="Liu X."/>
            <person name="Jiang W."/>
            <person name="Mao L."/>
            <person name="Kong X."/>
            <person name="Jiao Y."/>
            <person name="Jia J."/>
        </authorList>
    </citation>
    <scope>NUCLEOTIDE SEQUENCE [LARGE SCALE GENOMIC DNA]</scope>
    <source>
        <strain evidence="12">cv. AL8/78</strain>
    </source>
</reference>
<evidence type="ECO:0008006" key="13">
    <source>
        <dbReference type="Google" id="ProtNLM"/>
    </source>
</evidence>
<dbReference type="RefSeq" id="XP_073365875.1">
    <property type="nucleotide sequence ID" value="XM_073509774.1"/>
</dbReference>
<proteinExistence type="inferred from homology"/>
<dbReference type="Pfam" id="PF00931">
    <property type="entry name" value="NB-ARC"/>
    <property type="match status" value="1"/>
</dbReference>
<evidence type="ECO:0000313" key="12">
    <source>
        <dbReference type="Proteomes" id="UP000015105"/>
    </source>
</evidence>
<reference evidence="11" key="4">
    <citation type="submission" date="2019-03" db="UniProtKB">
        <authorList>
            <consortium name="EnsemblPlants"/>
        </authorList>
    </citation>
    <scope>IDENTIFICATION</scope>
</reference>
<dbReference type="OMA" id="SECKEHQ"/>
<dbReference type="Gramene" id="AET3Gv20027300.5">
    <property type="protein sequence ID" value="AET3Gv20027300.5"/>
    <property type="gene ID" value="AET3Gv20027300"/>
</dbReference>